<evidence type="ECO:0000313" key="2">
    <source>
        <dbReference type="EMBL" id="KUJ08589.1"/>
    </source>
</evidence>
<name>A0A132B9B3_MOLSC</name>
<dbReference type="KEGG" id="psco:LY89DRAFT_788947"/>
<evidence type="ECO:0000313" key="3">
    <source>
        <dbReference type="Proteomes" id="UP000070700"/>
    </source>
</evidence>
<feature type="compositionally biased region" description="Low complexity" evidence="1">
    <location>
        <begin position="1"/>
        <end position="14"/>
    </location>
</feature>
<sequence>MAMSTAASAAGALPNGPPSLGGPGAMTDTAFNSRQRRNGVVAGFEQQNCIGPWIVPGRTCVPEPWPAALIPPNTPLDHFQRPSLLMVPCPWPARPVLAPVAPAPWPTRIHLKKTKLINYPCDAMVIPTDNTMLINNTSNLFQAEWLTLADDPFVPVGTLATGFLAAARPAGLPQLTAQAMPPFANSRLNTMHVLVHCEVDAIVAQAAIPAHVYPPGIGTPIQRADYHLRQCYYIALREASNPTVLPGAAVNIAALSIASIGGIAQVWPAVRTIAIPIMGIGTPARNGYGFDRAADQAGRALKEWFWPTLNSETVQGLAAPALLVERTRRRQQFDDIFVCIPNGTGARIDPPQATAALDIYRRPMGELTHAAHQAFFKHLRCPTCSRGKF</sequence>
<organism evidence="2 3">
    <name type="scientific">Mollisia scopiformis</name>
    <name type="common">Conifer needle endophyte fungus</name>
    <name type="synonym">Phialocephala scopiformis</name>
    <dbReference type="NCBI Taxonomy" id="149040"/>
    <lineage>
        <taxon>Eukaryota</taxon>
        <taxon>Fungi</taxon>
        <taxon>Dikarya</taxon>
        <taxon>Ascomycota</taxon>
        <taxon>Pezizomycotina</taxon>
        <taxon>Leotiomycetes</taxon>
        <taxon>Helotiales</taxon>
        <taxon>Mollisiaceae</taxon>
        <taxon>Mollisia</taxon>
    </lineage>
</organism>
<dbReference type="Proteomes" id="UP000070700">
    <property type="component" value="Unassembled WGS sequence"/>
</dbReference>
<gene>
    <name evidence="2" type="ORF">LY89DRAFT_788947</name>
</gene>
<dbReference type="Gene3D" id="3.40.220.10">
    <property type="entry name" value="Leucine Aminopeptidase, subunit E, domain 1"/>
    <property type="match status" value="1"/>
</dbReference>
<keyword evidence="3" id="KW-1185">Reference proteome</keyword>
<dbReference type="RefSeq" id="XP_018062944.1">
    <property type="nucleotide sequence ID" value="XM_018223211.1"/>
</dbReference>
<dbReference type="InterPro" id="IPR043472">
    <property type="entry name" value="Macro_dom-like"/>
</dbReference>
<dbReference type="InParanoid" id="A0A132B9B3"/>
<dbReference type="GeneID" id="28832937"/>
<reference evidence="2 3" key="1">
    <citation type="submission" date="2015-10" db="EMBL/GenBank/DDBJ databases">
        <title>Full genome of DAOMC 229536 Phialocephala scopiformis, a fungal endophyte of spruce producing the potent anti-insectan compound rugulosin.</title>
        <authorList>
            <consortium name="DOE Joint Genome Institute"/>
            <person name="Walker A.K."/>
            <person name="Frasz S.L."/>
            <person name="Seifert K.A."/>
            <person name="Miller J.D."/>
            <person name="Mondo S.J."/>
            <person name="Labutti K."/>
            <person name="Lipzen A."/>
            <person name="Dockter R."/>
            <person name="Kennedy M."/>
            <person name="Grigoriev I.V."/>
            <person name="Spatafora J.W."/>
        </authorList>
    </citation>
    <scope>NUCLEOTIDE SEQUENCE [LARGE SCALE GENOMIC DNA]</scope>
    <source>
        <strain evidence="2 3">CBS 120377</strain>
    </source>
</reference>
<protein>
    <submittedName>
        <fullName evidence="2">Uncharacterized protein</fullName>
    </submittedName>
</protein>
<accession>A0A132B9B3</accession>
<dbReference type="EMBL" id="KQ947435">
    <property type="protein sequence ID" value="KUJ08589.1"/>
    <property type="molecule type" value="Genomic_DNA"/>
</dbReference>
<dbReference type="AlphaFoldDB" id="A0A132B9B3"/>
<evidence type="ECO:0000256" key="1">
    <source>
        <dbReference type="SAM" id="MobiDB-lite"/>
    </source>
</evidence>
<proteinExistence type="predicted"/>
<feature type="region of interest" description="Disordered" evidence="1">
    <location>
        <begin position="1"/>
        <end position="30"/>
    </location>
</feature>